<dbReference type="Gene3D" id="3.30.565.10">
    <property type="entry name" value="Histidine kinase-like ATPase, C-terminal domain"/>
    <property type="match status" value="1"/>
</dbReference>
<dbReference type="GO" id="GO:0004674">
    <property type="term" value="F:protein serine/threonine kinase activity"/>
    <property type="evidence" value="ECO:0007669"/>
    <property type="project" value="UniProtKB-EC"/>
</dbReference>
<dbReference type="PANTHER" id="PTHR35526">
    <property type="entry name" value="ANTI-SIGMA-F FACTOR RSBW-RELATED"/>
    <property type="match status" value="1"/>
</dbReference>
<dbReference type="InterPro" id="IPR036890">
    <property type="entry name" value="HATPase_C_sf"/>
</dbReference>
<comment type="caution">
    <text evidence="3">The sequence shown here is derived from an EMBL/GenBank/DDBJ whole genome shotgun (WGS) entry which is preliminary data.</text>
</comment>
<proteinExistence type="predicted"/>
<evidence type="ECO:0000256" key="1">
    <source>
        <dbReference type="ARBA" id="ARBA00022527"/>
    </source>
</evidence>
<dbReference type="EMBL" id="JAGGMS010000001">
    <property type="protein sequence ID" value="MBP2185761.1"/>
    <property type="molecule type" value="Genomic_DNA"/>
</dbReference>
<dbReference type="InterPro" id="IPR050267">
    <property type="entry name" value="Anti-sigma-factor_SerPK"/>
</dbReference>
<gene>
    <name evidence="3" type="ORF">JOM49_007287</name>
</gene>
<keyword evidence="4" id="KW-1185">Reference proteome</keyword>
<feature type="domain" description="Histidine kinase/HSP90-like ATPase" evidence="2">
    <location>
        <begin position="46"/>
        <end position="136"/>
    </location>
</feature>
<keyword evidence="1" id="KW-0723">Serine/threonine-protein kinase</keyword>
<accession>A0ABS4Q249</accession>
<dbReference type="RefSeq" id="WP_209668609.1">
    <property type="nucleotide sequence ID" value="NZ_JAGGMS010000001.1"/>
</dbReference>
<keyword evidence="3" id="KW-0808">Transferase</keyword>
<keyword evidence="3" id="KW-0418">Kinase</keyword>
<evidence type="ECO:0000313" key="3">
    <source>
        <dbReference type="EMBL" id="MBP2185761.1"/>
    </source>
</evidence>
<evidence type="ECO:0000259" key="2">
    <source>
        <dbReference type="Pfam" id="PF02518"/>
    </source>
</evidence>
<protein>
    <submittedName>
        <fullName evidence="3">Serine/threonine-protein kinase RsbT</fullName>
        <ecNumber evidence="3">2.7.11.1</ecNumber>
    </submittedName>
</protein>
<name>A0ABS4Q249_9PSEU</name>
<dbReference type="Proteomes" id="UP000741013">
    <property type="component" value="Unassembled WGS sequence"/>
</dbReference>
<dbReference type="Pfam" id="PF02518">
    <property type="entry name" value="HATPase_c"/>
    <property type="match status" value="1"/>
</dbReference>
<organism evidence="3 4">
    <name type="scientific">Amycolatopsis magusensis</name>
    <dbReference type="NCBI Taxonomy" id="882444"/>
    <lineage>
        <taxon>Bacteria</taxon>
        <taxon>Bacillati</taxon>
        <taxon>Actinomycetota</taxon>
        <taxon>Actinomycetes</taxon>
        <taxon>Pseudonocardiales</taxon>
        <taxon>Pseudonocardiaceae</taxon>
        <taxon>Amycolatopsis</taxon>
    </lineage>
</organism>
<evidence type="ECO:0000313" key="4">
    <source>
        <dbReference type="Proteomes" id="UP000741013"/>
    </source>
</evidence>
<sequence>MPPDDRRAPVQELAPYEFRTDHDLLGARHAVRAAALRAGFGLIGQTKIVTAVSELVRNAYVHGGGGTLRIEEVTGARTGLRVTIRDDGPGIADVAAALADGYSTGTGLGHGLGGARRLVDEFAIETGPGSGTTVTVLRWAP</sequence>
<dbReference type="EC" id="2.7.11.1" evidence="3"/>
<dbReference type="InterPro" id="IPR003594">
    <property type="entry name" value="HATPase_dom"/>
</dbReference>
<dbReference type="PANTHER" id="PTHR35526:SF3">
    <property type="entry name" value="ANTI-SIGMA-F FACTOR RSBW"/>
    <property type="match status" value="1"/>
</dbReference>
<reference evidence="3 4" key="1">
    <citation type="submission" date="2021-03" db="EMBL/GenBank/DDBJ databases">
        <title>Sequencing the genomes of 1000 actinobacteria strains.</title>
        <authorList>
            <person name="Klenk H.-P."/>
        </authorList>
    </citation>
    <scope>NUCLEOTIDE SEQUENCE [LARGE SCALE GENOMIC DNA]</scope>
    <source>
        <strain evidence="3 4">DSM 45510</strain>
    </source>
</reference>
<dbReference type="SUPFAM" id="SSF55874">
    <property type="entry name" value="ATPase domain of HSP90 chaperone/DNA topoisomerase II/histidine kinase"/>
    <property type="match status" value="1"/>
</dbReference>